<dbReference type="Proteomes" id="UP000095751">
    <property type="component" value="Unassembled WGS sequence"/>
</dbReference>
<dbReference type="KEGG" id="fcy:FRACYDRAFT_251082"/>
<name>A0A1E7EP32_9STRA</name>
<reference evidence="1 2" key="1">
    <citation type="submission" date="2016-09" db="EMBL/GenBank/DDBJ databases">
        <title>Extensive genetic diversity and differential bi-allelic expression allows diatom success in the polar Southern Ocean.</title>
        <authorList>
            <consortium name="DOE Joint Genome Institute"/>
            <person name="Mock T."/>
            <person name="Otillar R.P."/>
            <person name="Strauss J."/>
            <person name="Dupont C."/>
            <person name="Frickenhaus S."/>
            <person name="Maumus F."/>
            <person name="Mcmullan M."/>
            <person name="Sanges R."/>
            <person name="Schmutz J."/>
            <person name="Toseland A."/>
            <person name="Valas R."/>
            <person name="Veluchamy A."/>
            <person name="Ward B.J."/>
            <person name="Allen A."/>
            <person name="Barry K."/>
            <person name="Falciatore A."/>
            <person name="Ferrante M."/>
            <person name="Fortunato A.E."/>
            <person name="Gloeckner G."/>
            <person name="Gruber A."/>
            <person name="Hipkin R."/>
            <person name="Janech M."/>
            <person name="Kroth P."/>
            <person name="Leese F."/>
            <person name="Lindquist E."/>
            <person name="Lyon B.R."/>
            <person name="Martin J."/>
            <person name="Mayer C."/>
            <person name="Parker M."/>
            <person name="Quesneville H."/>
            <person name="Raymond J."/>
            <person name="Uhlig C."/>
            <person name="Valentin K.U."/>
            <person name="Worden A.Z."/>
            <person name="Armbrust E.V."/>
            <person name="Bowler C."/>
            <person name="Green B."/>
            <person name="Moulton V."/>
            <person name="Van Oosterhout C."/>
            <person name="Grigoriev I."/>
        </authorList>
    </citation>
    <scope>NUCLEOTIDE SEQUENCE [LARGE SCALE GENOMIC DNA]</scope>
    <source>
        <strain evidence="1 2">CCMP1102</strain>
    </source>
</reference>
<sequence length="169" mass="19103">MIPIVKMDKNPANGLQVVVPNHIEGESRVINAAILLNICLHLVYLGDPDESWITRSGAFVTTLMIGEVSRPLDFVETFTDRAETNVSKSTLELISRHSDRLIKLICITRIIEITAFTLLPGLWLVMDDPLFARIDLQNFQLVPTMTGGIFSYVRPPFISNIRSIYFAWE</sequence>
<evidence type="ECO:0000313" key="1">
    <source>
        <dbReference type="EMBL" id="OEU07293.1"/>
    </source>
</evidence>
<gene>
    <name evidence="1" type="ORF">FRACYDRAFT_251082</name>
</gene>
<dbReference type="EMBL" id="KV784386">
    <property type="protein sequence ID" value="OEU07293.1"/>
    <property type="molecule type" value="Genomic_DNA"/>
</dbReference>
<organism evidence="1 2">
    <name type="scientific">Fragilariopsis cylindrus CCMP1102</name>
    <dbReference type="NCBI Taxonomy" id="635003"/>
    <lineage>
        <taxon>Eukaryota</taxon>
        <taxon>Sar</taxon>
        <taxon>Stramenopiles</taxon>
        <taxon>Ochrophyta</taxon>
        <taxon>Bacillariophyta</taxon>
        <taxon>Bacillariophyceae</taxon>
        <taxon>Bacillariophycidae</taxon>
        <taxon>Bacillariales</taxon>
        <taxon>Bacillariaceae</taxon>
        <taxon>Fragilariopsis</taxon>
    </lineage>
</organism>
<evidence type="ECO:0000313" key="2">
    <source>
        <dbReference type="Proteomes" id="UP000095751"/>
    </source>
</evidence>
<proteinExistence type="predicted"/>
<protein>
    <submittedName>
        <fullName evidence="1">Uncharacterized protein</fullName>
    </submittedName>
</protein>
<keyword evidence="2" id="KW-1185">Reference proteome</keyword>
<dbReference type="AlphaFoldDB" id="A0A1E7EP32"/>
<accession>A0A1E7EP32</accession>
<dbReference type="InParanoid" id="A0A1E7EP32"/>